<comment type="similarity">
    <text evidence="2">Belongs to the TPX2 family.</text>
</comment>
<accession>A0A0A1WL63</accession>
<evidence type="ECO:0000313" key="8">
    <source>
        <dbReference type="EMBL" id="JAC99758.1"/>
    </source>
</evidence>
<gene>
    <name evidence="8" type="primary">Tpx2</name>
    <name evidence="8" type="ORF">g.29269</name>
</gene>
<evidence type="ECO:0000259" key="7">
    <source>
        <dbReference type="Pfam" id="PF06886"/>
    </source>
</evidence>
<feature type="region of interest" description="Disordered" evidence="6">
    <location>
        <begin position="162"/>
        <end position="183"/>
    </location>
</feature>
<reference evidence="8" key="1">
    <citation type="submission" date="2014-11" db="EMBL/GenBank/DDBJ databases">
        <authorList>
            <person name="Geib S."/>
        </authorList>
    </citation>
    <scope>NUCLEOTIDE SEQUENCE</scope>
</reference>
<name>A0A0A1WL63_ZEUCU</name>
<comment type="subcellular location">
    <subcellularLocation>
        <location evidence="1">Cytoplasm</location>
        <location evidence="1">Cytoskeleton</location>
    </subcellularLocation>
</comment>
<evidence type="ECO:0000256" key="6">
    <source>
        <dbReference type="SAM" id="MobiDB-lite"/>
    </source>
</evidence>
<keyword evidence="5" id="KW-0175">Coiled coil</keyword>
<dbReference type="Pfam" id="PF06886">
    <property type="entry name" value="TPX2"/>
    <property type="match status" value="1"/>
</dbReference>
<evidence type="ECO:0000256" key="2">
    <source>
        <dbReference type="ARBA" id="ARBA00005885"/>
    </source>
</evidence>
<evidence type="ECO:0000256" key="3">
    <source>
        <dbReference type="ARBA" id="ARBA00022490"/>
    </source>
</evidence>
<keyword evidence="4" id="KW-0206">Cytoskeleton</keyword>
<dbReference type="EMBL" id="GBXI01014533">
    <property type="protein sequence ID" value="JAC99758.1"/>
    <property type="molecule type" value="Transcribed_RNA"/>
</dbReference>
<keyword evidence="3" id="KW-0963">Cytoplasm</keyword>
<feature type="domain" description="TPX2 C-terminal" evidence="7">
    <location>
        <begin position="356"/>
        <end position="415"/>
    </location>
</feature>
<sequence length="417" mass="48199">MDYVNGNMHVRANDFNWDDIEVGNHVLNHSQKFFAKKHIKHERLDESEEGMDLLKEIDAITLDDTFNSIQDKENVNNINLLTPEINRKLQHTVLNEDIKPDIQNIKIRPLINPGGKICRNQEESQTDSQSEAPFKSVNEIKAQPTSTLILSESLIARNKARINPGANKNKAPSESNTDDVEPALSKPIKLSESLIIRNKARINPGVKKEEVEKPTTSTTGSTVATGTIAKQVTAPAPTIPHAYQCSELYKRKKEEQLRKCLDEERKKREFHSRPVPNFSACHKSLQQRKVLHAVTVPVTPMVLKKSRETEEKRKEKLDDIKKQIHQPKFEPRPATILHEEPFVPKKTQTVLVPCPFNLHSERRLQERKQYDATIQRVMEQKQKQVEIEEEERKRREEQRIKELRKLTTFKARPNPFK</sequence>
<protein>
    <submittedName>
        <fullName evidence="8">Targeting protein for Xklp2</fullName>
    </submittedName>
</protein>
<evidence type="ECO:0000256" key="1">
    <source>
        <dbReference type="ARBA" id="ARBA00004245"/>
    </source>
</evidence>
<dbReference type="AlphaFoldDB" id="A0A0A1WL63"/>
<dbReference type="GO" id="GO:0005856">
    <property type="term" value="C:cytoskeleton"/>
    <property type="evidence" value="ECO:0007669"/>
    <property type="project" value="UniProtKB-SubCell"/>
</dbReference>
<evidence type="ECO:0000256" key="5">
    <source>
        <dbReference type="SAM" id="Coils"/>
    </source>
</evidence>
<evidence type="ECO:0000256" key="4">
    <source>
        <dbReference type="ARBA" id="ARBA00023212"/>
    </source>
</evidence>
<dbReference type="InterPro" id="IPR027329">
    <property type="entry name" value="TPX2_C"/>
</dbReference>
<feature type="coiled-coil region" evidence="5">
    <location>
        <begin position="378"/>
        <end position="406"/>
    </location>
</feature>
<organism evidence="8">
    <name type="scientific">Zeugodacus cucurbitae</name>
    <name type="common">Melon fruit fly</name>
    <name type="synonym">Bactrocera cucurbitae</name>
    <dbReference type="NCBI Taxonomy" id="28588"/>
    <lineage>
        <taxon>Eukaryota</taxon>
        <taxon>Metazoa</taxon>
        <taxon>Ecdysozoa</taxon>
        <taxon>Arthropoda</taxon>
        <taxon>Hexapoda</taxon>
        <taxon>Insecta</taxon>
        <taxon>Pterygota</taxon>
        <taxon>Neoptera</taxon>
        <taxon>Endopterygota</taxon>
        <taxon>Diptera</taxon>
        <taxon>Brachycera</taxon>
        <taxon>Muscomorpha</taxon>
        <taxon>Tephritoidea</taxon>
        <taxon>Tephritidae</taxon>
        <taxon>Zeugodacus</taxon>
        <taxon>Zeugodacus</taxon>
    </lineage>
</organism>
<reference evidence="8" key="2">
    <citation type="journal article" date="2015" name="Gigascience">
        <title>Reconstructing a comprehensive transcriptome assembly of a white-pupal translocated strain of the pest fruit fly Bactrocera cucurbitae.</title>
        <authorList>
            <person name="Sim S.B."/>
            <person name="Calla B."/>
            <person name="Hall B."/>
            <person name="DeRego T."/>
            <person name="Geib S.M."/>
        </authorList>
    </citation>
    <scope>NUCLEOTIDE SEQUENCE</scope>
</reference>
<proteinExistence type="inferred from homology"/>
<feature type="region of interest" description="Disordered" evidence="6">
    <location>
        <begin position="116"/>
        <end position="139"/>
    </location>
</feature>